<evidence type="ECO:0000256" key="1">
    <source>
        <dbReference type="SAM" id="MobiDB-lite"/>
    </source>
</evidence>
<evidence type="ECO:0000313" key="2">
    <source>
        <dbReference type="EMBL" id="CAG9759586.1"/>
    </source>
</evidence>
<dbReference type="OrthoDB" id="1742084at2759"/>
<accession>A0A9N9MCN4</accession>
<organism evidence="2 3">
    <name type="scientific">Ceutorhynchus assimilis</name>
    <name type="common">cabbage seed weevil</name>
    <dbReference type="NCBI Taxonomy" id="467358"/>
    <lineage>
        <taxon>Eukaryota</taxon>
        <taxon>Metazoa</taxon>
        <taxon>Ecdysozoa</taxon>
        <taxon>Arthropoda</taxon>
        <taxon>Hexapoda</taxon>
        <taxon>Insecta</taxon>
        <taxon>Pterygota</taxon>
        <taxon>Neoptera</taxon>
        <taxon>Endopterygota</taxon>
        <taxon>Coleoptera</taxon>
        <taxon>Polyphaga</taxon>
        <taxon>Cucujiformia</taxon>
        <taxon>Curculionidae</taxon>
        <taxon>Ceutorhynchinae</taxon>
        <taxon>Ceutorhynchus</taxon>
    </lineage>
</organism>
<evidence type="ECO:0000313" key="3">
    <source>
        <dbReference type="Proteomes" id="UP001152799"/>
    </source>
</evidence>
<feature type="compositionally biased region" description="Polar residues" evidence="1">
    <location>
        <begin position="258"/>
        <end position="268"/>
    </location>
</feature>
<name>A0A9N9MCN4_9CUCU</name>
<feature type="region of interest" description="Disordered" evidence="1">
    <location>
        <begin position="258"/>
        <end position="293"/>
    </location>
</feature>
<proteinExistence type="predicted"/>
<dbReference type="AlphaFoldDB" id="A0A9N9MCN4"/>
<dbReference type="Proteomes" id="UP001152799">
    <property type="component" value="Chromosome 1"/>
</dbReference>
<keyword evidence="3" id="KW-1185">Reference proteome</keyword>
<gene>
    <name evidence="2" type="ORF">CEUTPL_LOCUS333</name>
</gene>
<sequence>MDRQDRPKGNPNPQKDQKARLQMLQCVSPWGSYPNYSDYETEDETFGFGSMSPPLVLYDSPPVGRTSILPIGHEITFGTLKYRSMQYKCSNSSSTFQSPPLSKGYDLGQITAVDDELLVTELDLEDFVLFLEFGCVTAAQIAHRHHDNLIFRNVQYLCARTRSAILKPCSTVLNINTKGILWAARDSIYAFMSLIDSWQIMRGYWDNRDGRDSDIIQKMLSQEFRTCYPEWEKLTKKMAGHLMNMFYNLEQGFNASSSRANLNKPSQVNLTNSSSEETVENELPFTRSSASSLTNSPKITLKGIIHLPVVSAFTCSSASTLTKSSKITPKGIIHLPVVSVKETANPANQTVPDSDAEENYNRKYLSGNNHFSEDLAISDPKRVYMKPGDFVPKKAKYITKYGAGYIVNYLVKRVMELVWGTEEEEDLYEITRKLFDEEYLNMDEVVRDLKNVTKMWDKRRRRKTGSFTQRLDFLLLRFFAYNFDVYRIEGSWVE</sequence>
<dbReference type="EMBL" id="OU892277">
    <property type="protein sequence ID" value="CAG9759586.1"/>
    <property type="molecule type" value="Genomic_DNA"/>
</dbReference>
<reference evidence="2" key="1">
    <citation type="submission" date="2022-01" db="EMBL/GenBank/DDBJ databases">
        <authorList>
            <person name="King R."/>
        </authorList>
    </citation>
    <scope>NUCLEOTIDE SEQUENCE</scope>
</reference>
<protein>
    <submittedName>
        <fullName evidence="2">Uncharacterized protein</fullName>
    </submittedName>
</protein>